<dbReference type="GO" id="GO:0003729">
    <property type="term" value="F:mRNA binding"/>
    <property type="evidence" value="ECO:0007669"/>
    <property type="project" value="TreeGrafter"/>
</dbReference>
<dbReference type="EMBL" id="AMQN01005153">
    <property type="status" value="NOT_ANNOTATED_CDS"/>
    <property type="molecule type" value="Genomic_DNA"/>
</dbReference>
<dbReference type="Gene3D" id="3.30.70.330">
    <property type="match status" value="2"/>
</dbReference>
<feature type="compositionally biased region" description="Low complexity" evidence="6">
    <location>
        <begin position="317"/>
        <end position="327"/>
    </location>
</feature>
<dbReference type="FunFam" id="3.30.70.330:FF:000025">
    <property type="entry name" value="RNA-binding protein Musashi homolog 2 isoform X1"/>
    <property type="match status" value="1"/>
</dbReference>
<dbReference type="SMART" id="SM00360">
    <property type="entry name" value="RRM"/>
    <property type="match status" value="2"/>
</dbReference>
<feature type="domain" description="RRM" evidence="7">
    <location>
        <begin position="8"/>
        <end position="88"/>
    </location>
</feature>
<evidence type="ECO:0000256" key="4">
    <source>
        <dbReference type="ARBA" id="ARBA00022884"/>
    </source>
</evidence>
<name>R7VCB8_CAPTE</name>
<proteinExistence type="predicted"/>
<keyword evidence="10" id="KW-1185">Reference proteome</keyword>
<dbReference type="EnsemblMetazoa" id="CapteT219071">
    <property type="protein sequence ID" value="CapteP219071"/>
    <property type="gene ID" value="CapteG219071"/>
</dbReference>
<dbReference type="OMA" id="FFHSKMF"/>
<dbReference type="CDD" id="cd12325">
    <property type="entry name" value="RRM1_hnRNPA_hnRNPD_like"/>
    <property type="match status" value="1"/>
</dbReference>
<evidence type="ECO:0000256" key="3">
    <source>
        <dbReference type="ARBA" id="ARBA00022737"/>
    </source>
</evidence>
<evidence type="ECO:0000256" key="5">
    <source>
        <dbReference type="PROSITE-ProRule" id="PRU00176"/>
    </source>
</evidence>
<dbReference type="EMBL" id="KB295285">
    <property type="protein sequence ID" value="ELU13330.1"/>
    <property type="molecule type" value="Genomic_DNA"/>
</dbReference>
<dbReference type="InterPro" id="IPR035979">
    <property type="entry name" value="RBD_domain_sf"/>
</dbReference>
<evidence type="ECO:0000313" key="9">
    <source>
        <dbReference type="EnsemblMetazoa" id="CapteP219071"/>
    </source>
</evidence>
<comment type="subcellular location">
    <subcellularLocation>
        <location evidence="1">Cytoplasm</location>
    </subcellularLocation>
</comment>
<keyword evidence="4 5" id="KW-0694">RNA-binding</keyword>
<reference evidence="8 10" key="2">
    <citation type="journal article" date="2013" name="Nature">
        <title>Insights into bilaterian evolution from three spiralian genomes.</title>
        <authorList>
            <person name="Simakov O."/>
            <person name="Marletaz F."/>
            <person name="Cho S.J."/>
            <person name="Edsinger-Gonzales E."/>
            <person name="Havlak P."/>
            <person name="Hellsten U."/>
            <person name="Kuo D.H."/>
            <person name="Larsson T."/>
            <person name="Lv J."/>
            <person name="Arendt D."/>
            <person name="Savage R."/>
            <person name="Osoegawa K."/>
            <person name="de Jong P."/>
            <person name="Grimwood J."/>
            <person name="Chapman J.A."/>
            <person name="Shapiro H."/>
            <person name="Aerts A."/>
            <person name="Otillar R.P."/>
            <person name="Terry A.Y."/>
            <person name="Boore J.L."/>
            <person name="Grigoriev I.V."/>
            <person name="Lindberg D.R."/>
            <person name="Seaver E.C."/>
            <person name="Weisblat D.A."/>
            <person name="Putnam N.H."/>
            <person name="Rokhsar D.S."/>
        </authorList>
    </citation>
    <scope>NUCLEOTIDE SEQUENCE</scope>
    <source>
        <strain evidence="8 10">I ESC-2004</strain>
    </source>
</reference>
<dbReference type="OrthoDB" id="1875751at2759"/>
<accession>R7VCB8</accession>
<dbReference type="Proteomes" id="UP000014760">
    <property type="component" value="Unassembled WGS sequence"/>
</dbReference>
<feature type="domain" description="RRM" evidence="7">
    <location>
        <begin position="100"/>
        <end position="177"/>
    </location>
</feature>
<dbReference type="GO" id="GO:0006417">
    <property type="term" value="P:regulation of translation"/>
    <property type="evidence" value="ECO:0007669"/>
    <property type="project" value="TreeGrafter"/>
</dbReference>
<reference evidence="9" key="3">
    <citation type="submission" date="2015-06" db="UniProtKB">
        <authorList>
            <consortium name="EnsemblMetazoa"/>
        </authorList>
    </citation>
    <scope>IDENTIFICATION</scope>
</reference>
<gene>
    <name evidence="8" type="ORF">CAPTEDRAFT_219071</name>
</gene>
<evidence type="ECO:0000256" key="6">
    <source>
        <dbReference type="SAM" id="MobiDB-lite"/>
    </source>
</evidence>
<dbReference type="InterPro" id="IPR000504">
    <property type="entry name" value="RRM_dom"/>
</dbReference>
<keyword evidence="2" id="KW-0963">Cytoplasm</keyword>
<dbReference type="HOGENOM" id="CLU_012062_1_2_1"/>
<dbReference type="GO" id="GO:0005737">
    <property type="term" value="C:cytoplasm"/>
    <property type="evidence" value="ECO:0007669"/>
    <property type="project" value="UniProtKB-SubCell"/>
</dbReference>
<feature type="region of interest" description="Disordered" evidence="6">
    <location>
        <begin position="315"/>
        <end position="344"/>
    </location>
</feature>
<evidence type="ECO:0000259" key="7">
    <source>
        <dbReference type="PROSITE" id="PS50102"/>
    </source>
</evidence>
<organism evidence="8">
    <name type="scientific">Capitella teleta</name>
    <name type="common">Polychaete worm</name>
    <dbReference type="NCBI Taxonomy" id="283909"/>
    <lineage>
        <taxon>Eukaryota</taxon>
        <taxon>Metazoa</taxon>
        <taxon>Spiralia</taxon>
        <taxon>Lophotrochozoa</taxon>
        <taxon>Annelida</taxon>
        <taxon>Polychaeta</taxon>
        <taxon>Sedentaria</taxon>
        <taxon>Scolecida</taxon>
        <taxon>Capitellidae</taxon>
        <taxon>Capitella</taxon>
    </lineage>
</organism>
<sequence>MQYGDEKGKIFVGGLSWDTTHATMLKYFSRYGEVIDCVVMKNPQTGKSRGFGFVTFKDPSCVKTVLANQPHVLDSRQIDPKQCNPRSMNKGGKSAENSKRKVFMGGLPSNITEDEIKEHFAEFGEVQDVVIMVDQDKERSRGFGFLTFDCEESVEKVISQHYVPVKGKQVECKRAQPREMKLMADCAALPSGFSAGGACSMGLIPGTPYAFPASSLPGAMAAGYPGAFTQAYPSQGLRLVSPSSPLVTLLGTMPGSGNAVSFPGSYQAAAAAAAAAATPTMDLGGSSALLTPSSSTSTPSPYAPQVPTPTFTNFRFGAGSQAGGSAQPLLSPGAPDAGSDSSPKGYPLLSPLGFVEYTPPPSVSPHMTSDGTQAYPGAPPSAMPPGGGPAHISFTPTVTYTYPQPPPPFMGPPSPHMPPPSPQGAYGGGLAGSNAAYMTAAMGGEDCIHTKYY</sequence>
<dbReference type="PROSITE" id="PS50102">
    <property type="entry name" value="RRM"/>
    <property type="match status" value="2"/>
</dbReference>
<dbReference type="AlphaFoldDB" id="R7VCB8"/>
<dbReference type="PANTHER" id="PTHR48032">
    <property type="entry name" value="RNA-BINDING PROTEIN MUSASHI HOMOLOG RBP6"/>
    <property type="match status" value="1"/>
</dbReference>
<protein>
    <recommendedName>
        <fullName evidence="7">RRM domain-containing protein</fullName>
    </recommendedName>
</protein>
<keyword evidence="3" id="KW-0677">Repeat</keyword>
<evidence type="ECO:0000256" key="2">
    <source>
        <dbReference type="ARBA" id="ARBA00022490"/>
    </source>
</evidence>
<evidence type="ECO:0000313" key="8">
    <source>
        <dbReference type="EMBL" id="ELU13330.1"/>
    </source>
</evidence>
<dbReference type="SUPFAM" id="SSF54928">
    <property type="entry name" value="RNA-binding domain, RBD"/>
    <property type="match status" value="2"/>
</dbReference>
<dbReference type="Pfam" id="PF00076">
    <property type="entry name" value="RRM_1"/>
    <property type="match status" value="2"/>
</dbReference>
<evidence type="ECO:0000313" key="10">
    <source>
        <dbReference type="Proteomes" id="UP000014760"/>
    </source>
</evidence>
<reference evidence="10" key="1">
    <citation type="submission" date="2012-12" db="EMBL/GenBank/DDBJ databases">
        <authorList>
            <person name="Hellsten U."/>
            <person name="Grimwood J."/>
            <person name="Chapman J.A."/>
            <person name="Shapiro H."/>
            <person name="Aerts A."/>
            <person name="Otillar R.P."/>
            <person name="Terry A.Y."/>
            <person name="Boore J.L."/>
            <person name="Simakov O."/>
            <person name="Marletaz F."/>
            <person name="Cho S.-J."/>
            <person name="Edsinger-Gonzales E."/>
            <person name="Havlak P."/>
            <person name="Kuo D.-H."/>
            <person name="Larsson T."/>
            <person name="Lv J."/>
            <person name="Arendt D."/>
            <person name="Savage R."/>
            <person name="Osoegawa K."/>
            <person name="de Jong P."/>
            <person name="Lindberg D.R."/>
            <person name="Seaver E.C."/>
            <person name="Weisblat D.A."/>
            <person name="Putnam N.H."/>
            <person name="Grigoriev I.V."/>
            <person name="Rokhsar D.S."/>
        </authorList>
    </citation>
    <scope>NUCLEOTIDE SEQUENCE</scope>
    <source>
        <strain evidence="10">I ESC-2004</strain>
    </source>
</reference>
<dbReference type="STRING" id="283909.R7VCB8"/>
<dbReference type="PANTHER" id="PTHR48032:SF18">
    <property type="entry name" value="RRM DOMAIN-CONTAINING PROTEIN"/>
    <property type="match status" value="1"/>
</dbReference>
<evidence type="ECO:0000256" key="1">
    <source>
        <dbReference type="ARBA" id="ARBA00004496"/>
    </source>
</evidence>
<dbReference type="InterPro" id="IPR012677">
    <property type="entry name" value="Nucleotide-bd_a/b_plait_sf"/>
</dbReference>